<feature type="domain" description="HPt" evidence="17">
    <location>
        <begin position="2026"/>
        <end position="2118"/>
    </location>
</feature>
<dbReference type="Gene3D" id="1.10.510.10">
    <property type="entry name" value="Transferase(Phosphotransferase) domain 1"/>
    <property type="match status" value="1"/>
</dbReference>
<protein>
    <recommendedName>
        <fullName evidence="10">Sensory/regulatory protein RpfC</fullName>
        <ecNumber evidence="2">2.7.13.3</ecNumber>
    </recommendedName>
</protein>
<dbReference type="CDD" id="cd00130">
    <property type="entry name" value="PAS"/>
    <property type="match status" value="1"/>
</dbReference>
<evidence type="ECO:0000256" key="7">
    <source>
        <dbReference type="ARBA" id="ARBA00022840"/>
    </source>
</evidence>
<dbReference type="Gene3D" id="3.40.50.300">
    <property type="entry name" value="P-loop containing nucleotide triphosphate hydrolases"/>
    <property type="match status" value="1"/>
</dbReference>
<dbReference type="InterPro" id="IPR005467">
    <property type="entry name" value="His_kinase_dom"/>
</dbReference>
<keyword evidence="19" id="KW-1185">Reference proteome</keyword>
<dbReference type="InterPro" id="IPR003594">
    <property type="entry name" value="HATPase_dom"/>
</dbReference>
<feature type="domain" description="PAS" evidence="16">
    <location>
        <begin position="1486"/>
        <end position="1527"/>
    </location>
</feature>
<dbReference type="InterPro" id="IPR011009">
    <property type="entry name" value="Kinase-like_dom_sf"/>
</dbReference>
<dbReference type="InterPro" id="IPR035965">
    <property type="entry name" value="PAS-like_dom_sf"/>
</dbReference>
<keyword evidence="3 12" id="KW-0597">Phosphoprotein</keyword>
<evidence type="ECO:0000259" key="13">
    <source>
        <dbReference type="PROSITE" id="PS50011"/>
    </source>
</evidence>
<evidence type="ECO:0000259" key="14">
    <source>
        <dbReference type="PROSITE" id="PS50109"/>
    </source>
</evidence>
<keyword evidence="7" id="KW-0067">ATP-binding</keyword>
<evidence type="ECO:0000256" key="2">
    <source>
        <dbReference type="ARBA" id="ARBA00012438"/>
    </source>
</evidence>
<dbReference type="PANTHER" id="PTHR43642:SF1">
    <property type="entry name" value="HYBRID SIGNAL TRANSDUCTION HISTIDINE KINASE G"/>
    <property type="match status" value="1"/>
</dbReference>
<evidence type="ECO:0000256" key="4">
    <source>
        <dbReference type="ARBA" id="ARBA00022679"/>
    </source>
</evidence>
<dbReference type="Gene3D" id="1.20.120.160">
    <property type="entry name" value="HPT domain"/>
    <property type="match status" value="1"/>
</dbReference>
<evidence type="ECO:0000256" key="6">
    <source>
        <dbReference type="ARBA" id="ARBA00022777"/>
    </source>
</evidence>
<dbReference type="InterPro" id="IPR036097">
    <property type="entry name" value="HisK_dim/P_sf"/>
</dbReference>
<sequence>MSTLPGYRITKHLHKGRRSNVSRAIRTQDDTSVVIKQLNASQATGEEIGLFQHEYELLSTLDIPGVIRPLTQIHTEQSIATVFDDLGGSSLRQALNRGDHPWYGWLPFAVSLAELIGRIHKAQIIHKQISPDNIIIDEADPANGLQIIDFTQATHLQREQATWNYNQLAEDTLPYIAPEQTGRINRAIDYRTDFYGLGVTLYELMTGRPPFRDEDRMALVHSHIAKQPDPPHLINRELPEVVSQIIIKLLAKDASERYQSIFGLIQDLKTCEEEWQRNKRIESFSIASEDRSERFEIPQRLYGRADIIKRLLSSYDRTTRGHQSLVMISGYAGIGKSSLVHEIRQYVNAKGGSFVSGKFDQFRRNRPYAAITFALQSLIRQLLTESENSIALWRAKLLEALGDNAQVFIRLIPELELIVGKQPNAPKLALTEEQNRFSRLFMRLIQTLASGERPLVLFLDDLHWADLASISLIETIAQQQLSHLMLVGSFRDQEVKSTHALATALQRIRNARTELTEYRLEPLTLSQVNQLIADTLQYNPDRCASLARISIEKTQGNPFFLNQFLTTLYEEGLISFNRGHWVWNEESIRQQEMTDNVVDLMVNKIQKLSPNTQKMLQLASCLGSPFSLRILSIVHQRSPQETAADLWQAMAERLILPLDNYHLPRQPSADSTRYRFIHDRVQQAAYSLISDAARLPVHLKIGQLALDNFDSEEFESRIFEVTNHLNIARDLLKETDERLNLAELNLKAGIGARDAAAFETAYDYFNTGLELLPSNRWQDHYDLTLLLHTNAAETAYIRNDFEQLQRLIEHVLTNAQSLLEKVRMYEILIQAHISRNAFDSALDTALKVLDLLGITIPKHPSNTYSWANKLKTQWMLKQTPPESVLKMPAMTSDAVLAALPIMASMFGAVKFSSSELRPLIMAKQVELTLKHGLGPSSALAFAGYGGVLCGRYNAIVQGYRLGKTALAIDERLPSRLTHHKTLSLFNSYIRHWKEPLSNTLESLQKGYHLALDCGDVEWGTYCIAAYIQYAFTLIKDMEGIQPQLEQYMLRMQATGQKQSEQYSRLALQSIDNIRGISDSPTRLDGRYYSEDSALSDYKENNHRTAICLQHMYKALLFYMFGEYDQAAFHGRQGESYISSIHGTYAQPWLHYISAMAQLALIPNTNLLHQPVRLRHIKRIQKMTQGWAKHCPTNHLHHYKLLTAELARVQKRYTTAMDLFDEAIAACRESEIMLDLAQAHELAARLYLDWNKPKIAGSYLNDSVKLYQSMGANAKVEQMFRVYSELLDPRETPNTNGRTIIGDNHAPSVLSNQAIDIASVIKASHVIADEIVLEKLLGRLMTLAQENAGAQRAILALKRGPALYIEAEAGLDRDPTFFSSMAVEDGSDKLPVNVVHYVARTKETVVLGNALEHEMFMHDSYIRTHNPRSLLCMPILYHGDLTAVLYLENNESSDVFTRERLETLQILSAQAAISIENAKLYSSLEQSEVEFRSLFENAVEGIFRASSDGSFLSANPALAHILGYESPQAFLDTITDVASQCFENQDALDQFMVRLSSENQVQSFETRWLNACQQPLDVSISARRVLDDKQQVLYYEGSLTDISERKSREVAEHERLAAVVAREKAEAASDAKSQFLATMSHEIRTPMNGILGMAQLLQRGDLSAEQVHQVKAIYNSGQSLLSILNDVLDFTKVEAGQVDLEHRDFSLQQLLEELQAILRPTADEKSLDLIVRYDHDLPEWVNGDRRVINQVLMNLCGNALKFTQQGLVAIRIKLLHKDTPQFQVRFEVEDSGIGIPVEAHEKIFQHFSQADSSITRRFGGTGLGLSICKRLVEAQQGQIGCNSTPEKGSLFWFEIPLKAATETHPAPTHAVDIGIQAPLNILLVEDTEINQQVTAGLLESDGHTVTIADDGFTALSLHSDNDYDLILMDIHLPDMDGMETTRRMRQHPNANKAAAKIIAFTASVTDAEIQYYYAAGVNAVLSKPLQFAELKQLLAEQTPMNPKTMTDHSSHTRLNLALLQQHREMLGDEQLSVLLQRFVQQSDELFQQLQTSSQSSEWHNVQQLAHKLAGASSNFGLDELSLLCKGIETGDTHNHESVRKQVEHAYHIYLQSLEDLRGFRVVQSE</sequence>
<dbReference type="InterPro" id="IPR000014">
    <property type="entry name" value="PAS"/>
</dbReference>
<dbReference type="PROSITE" id="PS50894">
    <property type="entry name" value="HPT"/>
    <property type="match status" value="1"/>
</dbReference>
<dbReference type="PANTHER" id="PTHR43642">
    <property type="entry name" value="HYBRID SIGNAL TRANSDUCTION HISTIDINE KINASE G"/>
    <property type="match status" value="1"/>
</dbReference>
<feature type="modified residue" description="4-aspartylphosphate" evidence="12">
    <location>
        <position position="1928"/>
    </location>
</feature>
<feature type="domain" description="Protein kinase" evidence="13">
    <location>
        <begin position="7"/>
        <end position="276"/>
    </location>
</feature>
<evidence type="ECO:0000256" key="5">
    <source>
        <dbReference type="ARBA" id="ARBA00022741"/>
    </source>
</evidence>
<dbReference type="SMART" id="SM00448">
    <property type="entry name" value="REC"/>
    <property type="match status" value="1"/>
</dbReference>
<dbReference type="Pfam" id="PF02518">
    <property type="entry name" value="HATPase_c"/>
    <property type="match status" value="1"/>
</dbReference>
<dbReference type="SMART" id="SM00387">
    <property type="entry name" value="HATPase_c"/>
    <property type="match status" value="1"/>
</dbReference>
<dbReference type="SMART" id="SM00065">
    <property type="entry name" value="GAF"/>
    <property type="match status" value="1"/>
</dbReference>
<dbReference type="SUPFAM" id="SSF47384">
    <property type="entry name" value="Homodimeric domain of signal transducing histidine kinase"/>
    <property type="match status" value="1"/>
</dbReference>
<dbReference type="Pfam" id="PF13191">
    <property type="entry name" value="AAA_16"/>
    <property type="match status" value="1"/>
</dbReference>
<keyword evidence="4" id="KW-0808">Transferase</keyword>
<dbReference type="Pfam" id="PF00069">
    <property type="entry name" value="Pkinase"/>
    <property type="match status" value="1"/>
</dbReference>
<dbReference type="CDD" id="cd17546">
    <property type="entry name" value="REC_hyHK_CKI1_RcsC-like"/>
    <property type="match status" value="1"/>
</dbReference>
<dbReference type="CDD" id="cd14014">
    <property type="entry name" value="STKc_PknB_like"/>
    <property type="match status" value="1"/>
</dbReference>
<dbReference type="InterPro" id="IPR001789">
    <property type="entry name" value="Sig_transdc_resp-reg_receiver"/>
</dbReference>
<dbReference type="InterPro" id="IPR000719">
    <property type="entry name" value="Prot_kinase_dom"/>
</dbReference>
<dbReference type="Pfam" id="PF01590">
    <property type="entry name" value="GAF"/>
    <property type="match status" value="1"/>
</dbReference>
<evidence type="ECO:0000256" key="12">
    <source>
        <dbReference type="PROSITE-ProRule" id="PRU00169"/>
    </source>
</evidence>
<dbReference type="SUPFAM" id="SSF55785">
    <property type="entry name" value="PYP-like sensor domain (PAS domain)"/>
    <property type="match status" value="1"/>
</dbReference>
<dbReference type="InterPro" id="IPR003661">
    <property type="entry name" value="HisK_dim/P_dom"/>
</dbReference>
<evidence type="ECO:0000259" key="15">
    <source>
        <dbReference type="PROSITE" id="PS50110"/>
    </source>
</evidence>
<dbReference type="Gene3D" id="1.10.287.130">
    <property type="match status" value="1"/>
</dbReference>
<dbReference type="RefSeq" id="WP_193955081.1">
    <property type="nucleotide sequence ID" value="NZ_JADEYS010000026.1"/>
</dbReference>
<dbReference type="InterPro" id="IPR004358">
    <property type="entry name" value="Sig_transdc_His_kin-like_C"/>
</dbReference>
<dbReference type="InterPro" id="IPR036641">
    <property type="entry name" value="HPT_dom_sf"/>
</dbReference>
<dbReference type="InterPro" id="IPR011006">
    <property type="entry name" value="CheY-like_superfamily"/>
</dbReference>
<dbReference type="PROSITE" id="PS50112">
    <property type="entry name" value="PAS"/>
    <property type="match status" value="1"/>
</dbReference>
<evidence type="ECO:0000256" key="1">
    <source>
        <dbReference type="ARBA" id="ARBA00000085"/>
    </source>
</evidence>
<dbReference type="PROSITE" id="PS50110">
    <property type="entry name" value="RESPONSE_REGULATORY"/>
    <property type="match status" value="1"/>
</dbReference>
<dbReference type="SUPFAM" id="SSF55781">
    <property type="entry name" value="GAF domain-like"/>
    <property type="match status" value="1"/>
</dbReference>
<evidence type="ECO:0000313" key="18">
    <source>
        <dbReference type="EMBL" id="MBE9399387.1"/>
    </source>
</evidence>
<dbReference type="InterPro" id="IPR036890">
    <property type="entry name" value="HATPase_C_sf"/>
</dbReference>
<dbReference type="InterPro" id="IPR008207">
    <property type="entry name" value="Sig_transdc_His_kin_Hpt_dom"/>
</dbReference>
<dbReference type="Pfam" id="PF00512">
    <property type="entry name" value="HisKA"/>
    <property type="match status" value="1"/>
</dbReference>
<dbReference type="InterPro" id="IPR053159">
    <property type="entry name" value="Hybrid_Histidine_Kinase"/>
</dbReference>
<comment type="subunit">
    <text evidence="9">At low DSF concentrations, interacts with RpfF.</text>
</comment>
<dbReference type="Pfam" id="PF13188">
    <property type="entry name" value="PAS_8"/>
    <property type="match status" value="1"/>
</dbReference>
<dbReference type="FunFam" id="1.10.287.130:FF:000002">
    <property type="entry name" value="Two-component osmosensing histidine kinase"/>
    <property type="match status" value="1"/>
</dbReference>
<feature type="domain" description="Response regulatory" evidence="15">
    <location>
        <begin position="1879"/>
        <end position="1997"/>
    </location>
</feature>
<dbReference type="SUPFAM" id="SSF52540">
    <property type="entry name" value="P-loop containing nucleoside triphosphate hydrolases"/>
    <property type="match status" value="1"/>
</dbReference>
<dbReference type="InterPro" id="IPR003018">
    <property type="entry name" value="GAF"/>
</dbReference>
<evidence type="ECO:0000256" key="11">
    <source>
        <dbReference type="PROSITE-ProRule" id="PRU00110"/>
    </source>
</evidence>
<dbReference type="SUPFAM" id="SSF47226">
    <property type="entry name" value="Histidine-containing phosphotransfer domain, HPT domain"/>
    <property type="match status" value="1"/>
</dbReference>
<dbReference type="GO" id="GO:0000155">
    <property type="term" value="F:phosphorelay sensor kinase activity"/>
    <property type="evidence" value="ECO:0007669"/>
    <property type="project" value="InterPro"/>
</dbReference>
<dbReference type="SMART" id="SM00388">
    <property type="entry name" value="HisKA"/>
    <property type="match status" value="1"/>
</dbReference>
<evidence type="ECO:0000256" key="9">
    <source>
        <dbReference type="ARBA" id="ARBA00064003"/>
    </source>
</evidence>
<evidence type="ECO:0000313" key="19">
    <source>
        <dbReference type="Proteomes" id="UP000640333"/>
    </source>
</evidence>
<dbReference type="Gene3D" id="3.30.200.20">
    <property type="entry name" value="Phosphorylase Kinase, domain 1"/>
    <property type="match status" value="1"/>
</dbReference>
<evidence type="ECO:0000256" key="10">
    <source>
        <dbReference type="ARBA" id="ARBA00068150"/>
    </source>
</evidence>
<reference evidence="18" key="1">
    <citation type="submission" date="2020-10" db="EMBL/GenBank/DDBJ databases">
        <title>Bacterium isolated from coastal waters sediment.</title>
        <authorList>
            <person name="Chen R.-J."/>
            <person name="Lu D.-C."/>
            <person name="Zhu K.-L."/>
            <person name="Du Z.-J."/>
        </authorList>
    </citation>
    <scope>NUCLEOTIDE SEQUENCE</scope>
    <source>
        <strain evidence="18">N1Y112</strain>
    </source>
</reference>
<dbReference type="FunFam" id="3.30.565.10:FF:000010">
    <property type="entry name" value="Sensor histidine kinase RcsC"/>
    <property type="match status" value="1"/>
</dbReference>
<dbReference type="InterPro" id="IPR041664">
    <property type="entry name" value="AAA_16"/>
</dbReference>
<dbReference type="EC" id="2.7.13.3" evidence="2"/>
<proteinExistence type="predicted"/>
<dbReference type="Gene3D" id="3.30.450.40">
    <property type="match status" value="1"/>
</dbReference>
<dbReference type="Pfam" id="PF00072">
    <property type="entry name" value="Response_reg"/>
    <property type="match status" value="1"/>
</dbReference>
<accession>A0A8J7FTM8</accession>
<dbReference type="SUPFAM" id="SSF52172">
    <property type="entry name" value="CheY-like"/>
    <property type="match status" value="1"/>
</dbReference>
<dbReference type="Gene3D" id="3.30.450.20">
    <property type="entry name" value="PAS domain"/>
    <property type="match status" value="1"/>
</dbReference>
<dbReference type="GO" id="GO:0005524">
    <property type="term" value="F:ATP binding"/>
    <property type="evidence" value="ECO:0007669"/>
    <property type="project" value="UniProtKB-KW"/>
</dbReference>
<dbReference type="SUPFAM" id="SSF56112">
    <property type="entry name" value="Protein kinase-like (PK-like)"/>
    <property type="match status" value="1"/>
</dbReference>
<dbReference type="Pfam" id="PF01627">
    <property type="entry name" value="Hpt"/>
    <property type="match status" value="1"/>
</dbReference>
<dbReference type="Gene3D" id="3.30.565.10">
    <property type="entry name" value="Histidine kinase-like ATPase, C-terminal domain"/>
    <property type="match status" value="1"/>
</dbReference>
<organism evidence="18 19">
    <name type="scientific">Pontibacterium sinense</name>
    <dbReference type="NCBI Taxonomy" id="2781979"/>
    <lineage>
        <taxon>Bacteria</taxon>
        <taxon>Pseudomonadati</taxon>
        <taxon>Pseudomonadota</taxon>
        <taxon>Gammaproteobacteria</taxon>
        <taxon>Oceanospirillales</taxon>
        <taxon>Oceanospirillaceae</taxon>
        <taxon>Pontibacterium</taxon>
    </lineage>
</organism>
<dbReference type="PRINTS" id="PR00344">
    <property type="entry name" value="BCTRLSENSOR"/>
</dbReference>
<feature type="modified residue" description="Phosphohistidine" evidence="11">
    <location>
        <position position="2065"/>
    </location>
</feature>
<dbReference type="InterPro" id="IPR029016">
    <property type="entry name" value="GAF-like_dom_sf"/>
</dbReference>
<dbReference type="Gene3D" id="3.40.50.2300">
    <property type="match status" value="1"/>
</dbReference>
<evidence type="ECO:0000256" key="8">
    <source>
        <dbReference type="ARBA" id="ARBA00023012"/>
    </source>
</evidence>
<evidence type="ECO:0000259" key="16">
    <source>
        <dbReference type="PROSITE" id="PS50112"/>
    </source>
</evidence>
<dbReference type="Proteomes" id="UP000640333">
    <property type="component" value="Unassembled WGS sequence"/>
</dbReference>
<dbReference type="NCBIfam" id="TIGR00229">
    <property type="entry name" value="sensory_box"/>
    <property type="match status" value="1"/>
</dbReference>
<dbReference type="CDD" id="cd16922">
    <property type="entry name" value="HATPase_EvgS-ArcB-TorS-like"/>
    <property type="match status" value="1"/>
</dbReference>
<dbReference type="CDD" id="cd00082">
    <property type="entry name" value="HisKA"/>
    <property type="match status" value="1"/>
</dbReference>
<keyword evidence="5" id="KW-0547">Nucleotide-binding</keyword>
<comment type="catalytic activity">
    <reaction evidence="1">
        <text>ATP + protein L-histidine = ADP + protein N-phospho-L-histidine.</text>
        <dbReference type="EC" id="2.7.13.3"/>
    </reaction>
</comment>
<gene>
    <name evidence="18" type="ORF">IOQ59_19165</name>
</gene>
<dbReference type="InterPro" id="IPR027417">
    <property type="entry name" value="P-loop_NTPase"/>
</dbReference>
<evidence type="ECO:0000256" key="3">
    <source>
        <dbReference type="ARBA" id="ARBA00022553"/>
    </source>
</evidence>
<name>A0A8J7FTM8_9GAMM</name>
<feature type="domain" description="Histidine kinase" evidence="14">
    <location>
        <begin position="1637"/>
        <end position="1858"/>
    </location>
</feature>
<evidence type="ECO:0000259" key="17">
    <source>
        <dbReference type="PROSITE" id="PS50894"/>
    </source>
</evidence>
<keyword evidence="8" id="KW-0902">Two-component regulatory system</keyword>
<dbReference type="PROSITE" id="PS50109">
    <property type="entry name" value="HIS_KIN"/>
    <property type="match status" value="1"/>
</dbReference>
<comment type="caution">
    <text evidence="18">The sequence shown here is derived from an EMBL/GenBank/DDBJ whole genome shotgun (WGS) entry which is preliminary data.</text>
</comment>
<dbReference type="EMBL" id="JADEYS010000026">
    <property type="protein sequence ID" value="MBE9399387.1"/>
    <property type="molecule type" value="Genomic_DNA"/>
</dbReference>
<dbReference type="SUPFAM" id="SSF55874">
    <property type="entry name" value="ATPase domain of HSP90 chaperone/DNA topoisomerase II/histidine kinase"/>
    <property type="match status" value="1"/>
</dbReference>
<keyword evidence="6" id="KW-0418">Kinase</keyword>
<dbReference type="PROSITE" id="PS50011">
    <property type="entry name" value="PROTEIN_KINASE_DOM"/>
    <property type="match status" value="1"/>
</dbReference>